<feature type="compositionally biased region" description="Low complexity" evidence="1">
    <location>
        <begin position="78"/>
        <end position="92"/>
    </location>
</feature>
<dbReference type="PANTHER" id="PTHR10900:SF77">
    <property type="entry name" value="FI19380P1"/>
    <property type="match status" value="1"/>
</dbReference>
<feature type="region of interest" description="Disordered" evidence="1">
    <location>
        <begin position="1"/>
        <end position="43"/>
    </location>
</feature>
<reference evidence="4" key="1">
    <citation type="journal article" date="2019" name="Int. J. Syst. Evol. Microbiol.">
        <title>The Global Catalogue of Microorganisms (GCM) 10K type strain sequencing project: providing services to taxonomists for standard genome sequencing and annotation.</title>
        <authorList>
            <consortium name="The Broad Institute Genomics Platform"/>
            <consortium name="The Broad Institute Genome Sequencing Center for Infectious Disease"/>
            <person name="Wu L."/>
            <person name="Ma J."/>
        </authorList>
    </citation>
    <scope>NUCLEOTIDE SEQUENCE [LARGE SCALE GENOMIC DNA]</scope>
    <source>
        <strain evidence="4">JCM 31037</strain>
    </source>
</reference>
<comment type="caution">
    <text evidence="3">The sequence shown here is derived from an EMBL/GenBank/DDBJ whole genome shotgun (WGS) entry which is preliminary data.</text>
</comment>
<dbReference type="SMART" id="SM00554">
    <property type="entry name" value="FAS1"/>
    <property type="match status" value="1"/>
</dbReference>
<evidence type="ECO:0000313" key="4">
    <source>
        <dbReference type="Proteomes" id="UP001597260"/>
    </source>
</evidence>
<proteinExistence type="predicted"/>
<dbReference type="InterPro" id="IPR050904">
    <property type="entry name" value="Adhesion/Biosynth-related"/>
</dbReference>
<sequence length="266" mass="27359">MSALFPSRQSGTTGRAGITDPAGTIDPASVTGRVGATGHAARRTRVRRVRAHTTLRLAVAALAVTVLATGCSGDEPRAGATEGSTAASNSAGAASVTGPLCEMLPSGTDPGNPAALTGEPVDVALQWLPVLTTFEAALRASGLADELRAMKGLTILAPTDDAFNRKFSEDNLDELFLKRRDELRDLLKAHVVDGSRSLADLVAAGSVTTLDGASVTVTRTDAMAQLGADAATLCVDYRATNARIHIINKVLGKLPTTADGSGHRAH</sequence>
<keyword evidence="4" id="KW-1185">Reference proteome</keyword>
<dbReference type="PANTHER" id="PTHR10900">
    <property type="entry name" value="PERIOSTIN-RELATED"/>
    <property type="match status" value="1"/>
</dbReference>
<evidence type="ECO:0000256" key="1">
    <source>
        <dbReference type="SAM" id="MobiDB-lite"/>
    </source>
</evidence>
<accession>A0ABW3YE88</accession>
<dbReference type="SUPFAM" id="SSF82153">
    <property type="entry name" value="FAS1 domain"/>
    <property type="match status" value="1"/>
</dbReference>
<organism evidence="3 4">
    <name type="scientific">Micromonospora sonneratiae</name>
    <dbReference type="NCBI Taxonomy" id="1184706"/>
    <lineage>
        <taxon>Bacteria</taxon>
        <taxon>Bacillati</taxon>
        <taxon>Actinomycetota</taxon>
        <taxon>Actinomycetes</taxon>
        <taxon>Micromonosporales</taxon>
        <taxon>Micromonosporaceae</taxon>
        <taxon>Micromonospora</taxon>
    </lineage>
</organism>
<protein>
    <submittedName>
        <fullName evidence="3">Fasciclin domain-containing protein</fullName>
    </submittedName>
</protein>
<dbReference type="InterPro" id="IPR036378">
    <property type="entry name" value="FAS1_dom_sf"/>
</dbReference>
<feature type="domain" description="FAS1" evidence="2">
    <location>
        <begin position="118"/>
        <end position="251"/>
    </location>
</feature>
<dbReference type="RefSeq" id="WP_377571937.1">
    <property type="nucleotide sequence ID" value="NZ_JBHTMP010000024.1"/>
</dbReference>
<feature type="compositionally biased region" description="Low complexity" evidence="1">
    <location>
        <begin position="30"/>
        <end position="39"/>
    </location>
</feature>
<dbReference type="InterPro" id="IPR000782">
    <property type="entry name" value="FAS1_domain"/>
</dbReference>
<gene>
    <name evidence="3" type="ORF">ACFQ4H_16915</name>
</gene>
<evidence type="ECO:0000259" key="2">
    <source>
        <dbReference type="PROSITE" id="PS50213"/>
    </source>
</evidence>
<dbReference type="EMBL" id="JBHTMP010000024">
    <property type="protein sequence ID" value="MFD1322782.1"/>
    <property type="molecule type" value="Genomic_DNA"/>
</dbReference>
<dbReference type="Gene3D" id="2.30.180.10">
    <property type="entry name" value="FAS1 domain"/>
    <property type="match status" value="1"/>
</dbReference>
<dbReference type="Pfam" id="PF02469">
    <property type="entry name" value="Fasciclin"/>
    <property type="match status" value="1"/>
</dbReference>
<dbReference type="Proteomes" id="UP001597260">
    <property type="component" value="Unassembled WGS sequence"/>
</dbReference>
<name>A0ABW3YE88_9ACTN</name>
<evidence type="ECO:0000313" key="3">
    <source>
        <dbReference type="EMBL" id="MFD1322782.1"/>
    </source>
</evidence>
<feature type="region of interest" description="Disordered" evidence="1">
    <location>
        <begin position="73"/>
        <end position="92"/>
    </location>
</feature>
<dbReference type="PROSITE" id="PS50213">
    <property type="entry name" value="FAS1"/>
    <property type="match status" value="1"/>
</dbReference>